<dbReference type="OrthoDB" id="2431547at2759"/>
<keyword evidence="1" id="KW-0548">Nucleotidyltransferase</keyword>
<evidence type="ECO:0000313" key="1">
    <source>
        <dbReference type="EMBL" id="KAA0062129.1"/>
    </source>
</evidence>
<gene>
    <name evidence="1" type="ORF">E6C27_scaffold89G004900</name>
</gene>
<accession>A0A5A7V8W6</accession>
<reference evidence="1 2" key="1">
    <citation type="submission" date="2019-08" db="EMBL/GenBank/DDBJ databases">
        <title>Draft genome sequences of two oriental melons (Cucumis melo L. var makuwa).</title>
        <authorList>
            <person name="Kwon S.-Y."/>
        </authorList>
    </citation>
    <scope>NUCLEOTIDE SEQUENCE [LARGE SCALE GENOMIC DNA]</scope>
    <source>
        <strain evidence="2">cv. SW 3</strain>
        <tissue evidence="1">Leaf</tissue>
    </source>
</reference>
<dbReference type="AlphaFoldDB" id="A0A5A7V8W6"/>
<dbReference type="GO" id="GO:0003964">
    <property type="term" value="F:RNA-directed DNA polymerase activity"/>
    <property type="evidence" value="ECO:0007669"/>
    <property type="project" value="UniProtKB-KW"/>
</dbReference>
<organism evidence="1 2">
    <name type="scientific">Cucumis melo var. makuwa</name>
    <name type="common">Oriental melon</name>
    <dbReference type="NCBI Taxonomy" id="1194695"/>
    <lineage>
        <taxon>Eukaryota</taxon>
        <taxon>Viridiplantae</taxon>
        <taxon>Streptophyta</taxon>
        <taxon>Embryophyta</taxon>
        <taxon>Tracheophyta</taxon>
        <taxon>Spermatophyta</taxon>
        <taxon>Magnoliopsida</taxon>
        <taxon>eudicotyledons</taxon>
        <taxon>Gunneridae</taxon>
        <taxon>Pentapetalae</taxon>
        <taxon>rosids</taxon>
        <taxon>fabids</taxon>
        <taxon>Cucurbitales</taxon>
        <taxon>Cucurbitaceae</taxon>
        <taxon>Benincaseae</taxon>
        <taxon>Cucumis</taxon>
    </lineage>
</organism>
<keyword evidence="1" id="KW-0808">Transferase</keyword>
<dbReference type="EMBL" id="SSTE01004728">
    <property type="protein sequence ID" value="KAA0062129.1"/>
    <property type="molecule type" value="Genomic_DNA"/>
</dbReference>
<evidence type="ECO:0000313" key="2">
    <source>
        <dbReference type="Proteomes" id="UP000321393"/>
    </source>
</evidence>
<name>A0A5A7V8W6_CUCMM</name>
<comment type="caution">
    <text evidence="1">The sequence shown here is derived from an EMBL/GenBank/DDBJ whole genome shotgun (WGS) entry which is preliminary data.</text>
</comment>
<dbReference type="Proteomes" id="UP000321393">
    <property type="component" value="Unassembled WGS sequence"/>
</dbReference>
<keyword evidence="1" id="KW-0695">RNA-directed DNA polymerase</keyword>
<proteinExistence type="predicted"/>
<sequence>MVKAKIKQSSRVRMISTLQLKKGLSREESTFMAIPLVDKQMETGTILVEIQNVLNEYIDIMPPELPKTLPP</sequence>
<protein>
    <submittedName>
        <fullName evidence="1">Reverse transcriptase</fullName>
    </submittedName>
</protein>